<sequence>MIRRSCNRRGRNGPTQSPLNTETSSDTISGQKKGIKIQIKVIQFYSTIFGQMISGITKTTRIMDFAIARVTSSINMRLDPRIGHNIQSSSGFSASEQPPDLLPNQAASPIIVQRDPILASEWRRQWEEIKANSIGLWTPPSFVKQKPGTKDEQKRKEIEQRILEQEAFRRAMKDALSQQKKEQELRIQENQRLKLERQQRVQQMRHANRVINDAENRRRENEMQQFGWKNGGKNKKNRKNLGNKGNGLVSTNPDMYGVRFEDPATGLQPIDMMSYDARTGLQHPPYYFPSAHLTKPLGAQDRHCSKYHKGEFGAGLEKDEPPWNNDISPERLDPRDYNKYY</sequence>
<dbReference type="EMBL" id="SNRW01005330">
    <property type="protein sequence ID" value="KAA6385295.1"/>
    <property type="molecule type" value="Genomic_DNA"/>
</dbReference>
<keyword evidence="1" id="KW-0175">Coiled coil</keyword>
<evidence type="ECO:0000313" key="4">
    <source>
        <dbReference type="Proteomes" id="UP000324800"/>
    </source>
</evidence>
<name>A0A5J4VRU8_9EUKA</name>
<organism evidence="3 4">
    <name type="scientific">Streblomastix strix</name>
    <dbReference type="NCBI Taxonomy" id="222440"/>
    <lineage>
        <taxon>Eukaryota</taxon>
        <taxon>Metamonada</taxon>
        <taxon>Preaxostyla</taxon>
        <taxon>Oxymonadida</taxon>
        <taxon>Streblomastigidae</taxon>
        <taxon>Streblomastix</taxon>
    </lineage>
</organism>
<reference evidence="3 4" key="1">
    <citation type="submission" date="2019-03" db="EMBL/GenBank/DDBJ databases">
        <title>Single cell metagenomics reveals metabolic interactions within the superorganism composed of flagellate Streblomastix strix and complex community of Bacteroidetes bacteria on its surface.</title>
        <authorList>
            <person name="Treitli S.C."/>
            <person name="Kolisko M."/>
            <person name="Husnik F."/>
            <person name="Keeling P."/>
            <person name="Hampl V."/>
        </authorList>
    </citation>
    <scope>NUCLEOTIDE SEQUENCE [LARGE SCALE GENOMIC DNA]</scope>
    <source>
        <strain evidence="3">ST1C</strain>
    </source>
</reference>
<feature type="compositionally biased region" description="Basic residues" evidence="2">
    <location>
        <begin position="232"/>
        <end position="241"/>
    </location>
</feature>
<dbReference type="Proteomes" id="UP000324800">
    <property type="component" value="Unassembled WGS sequence"/>
</dbReference>
<accession>A0A5J4VRU8</accession>
<feature type="coiled-coil region" evidence="1">
    <location>
        <begin position="173"/>
        <end position="224"/>
    </location>
</feature>
<proteinExistence type="predicted"/>
<feature type="region of interest" description="Disordered" evidence="2">
    <location>
        <begin position="227"/>
        <end position="254"/>
    </location>
</feature>
<protein>
    <submittedName>
        <fullName evidence="3">Uncharacterized protein</fullName>
    </submittedName>
</protein>
<feature type="compositionally biased region" description="Basic residues" evidence="2">
    <location>
        <begin position="1"/>
        <end position="11"/>
    </location>
</feature>
<comment type="caution">
    <text evidence="3">The sequence shown here is derived from an EMBL/GenBank/DDBJ whole genome shotgun (WGS) entry which is preliminary data.</text>
</comment>
<dbReference type="AlphaFoldDB" id="A0A5J4VRU8"/>
<feature type="compositionally biased region" description="Basic and acidic residues" evidence="2">
    <location>
        <begin position="328"/>
        <end position="341"/>
    </location>
</feature>
<feature type="region of interest" description="Disordered" evidence="2">
    <location>
        <begin position="1"/>
        <end position="30"/>
    </location>
</feature>
<gene>
    <name evidence="3" type="ORF">EZS28_019178</name>
</gene>
<evidence type="ECO:0000256" key="1">
    <source>
        <dbReference type="SAM" id="Coils"/>
    </source>
</evidence>
<feature type="region of interest" description="Disordered" evidence="2">
    <location>
        <begin position="310"/>
        <end position="341"/>
    </location>
</feature>
<evidence type="ECO:0000313" key="3">
    <source>
        <dbReference type="EMBL" id="KAA6385295.1"/>
    </source>
</evidence>
<evidence type="ECO:0000256" key="2">
    <source>
        <dbReference type="SAM" id="MobiDB-lite"/>
    </source>
</evidence>
<feature type="compositionally biased region" description="Basic and acidic residues" evidence="2">
    <location>
        <begin position="310"/>
        <end position="321"/>
    </location>
</feature>
<feature type="compositionally biased region" description="Polar residues" evidence="2">
    <location>
        <begin position="13"/>
        <end position="29"/>
    </location>
</feature>